<dbReference type="Proteomes" id="UP000291422">
    <property type="component" value="Unassembled WGS sequence"/>
</dbReference>
<sequence length="251" mass="27209">MSQTGGKGPGLFYVRSGIAPSAKDVLSEATFMRWYEEHAEEVVAKSGIHSLFRYNATSKTSAFDGSKPFLTCPVLDDIGFLLSEEFKSISPTSEILPGTGNVFDLVEFDGNHLALRQNLMIRKGSSEPAKSIVTVEIQPPTGLEADEVSALLGKQVSRLNGGSGYTGSLIFESCFSFASAGAKKPEGGKMEMWHEPPSWVAIHTFSGAVGDDMVKLIELDLHKMHGSTGNMHSEVRAWNLQGSFGEKKLFE</sequence>
<name>A0A4Q4NPT9_ALTAL</name>
<proteinExistence type="predicted"/>
<dbReference type="AlphaFoldDB" id="A0A4Q4NPT9"/>
<evidence type="ECO:0000313" key="2">
    <source>
        <dbReference type="Proteomes" id="UP000291422"/>
    </source>
</evidence>
<accession>A0A4Q4NPT9</accession>
<gene>
    <name evidence="1" type="ORF">AA0117_g3530</name>
</gene>
<organism evidence="1 2">
    <name type="scientific">Alternaria alternata</name>
    <name type="common">Alternaria rot fungus</name>
    <name type="synonym">Torula alternata</name>
    <dbReference type="NCBI Taxonomy" id="5599"/>
    <lineage>
        <taxon>Eukaryota</taxon>
        <taxon>Fungi</taxon>
        <taxon>Dikarya</taxon>
        <taxon>Ascomycota</taxon>
        <taxon>Pezizomycotina</taxon>
        <taxon>Dothideomycetes</taxon>
        <taxon>Pleosporomycetidae</taxon>
        <taxon>Pleosporales</taxon>
        <taxon>Pleosporineae</taxon>
        <taxon>Pleosporaceae</taxon>
        <taxon>Alternaria</taxon>
        <taxon>Alternaria sect. Alternaria</taxon>
        <taxon>Alternaria alternata complex</taxon>
    </lineage>
</organism>
<comment type="caution">
    <text evidence="1">The sequence shown here is derived from an EMBL/GenBank/DDBJ whole genome shotgun (WGS) entry which is preliminary data.</text>
</comment>
<dbReference type="VEuPathDB" id="FungiDB:CC77DRAFT_1067428"/>
<evidence type="ECO:0008006" key="3">
    <source>
        <dbReference type="Google" id="ProtNLM"/>
    </source>
</evidence>
<evidence type="ECO:0000313" key="1">
    <source>
        <dbReference type="EMBL" id="RYN79588.1"/>
    </source>
</evidence>
<reference evidence="2" key="1">
    <citation type="journal article" date="2019" name="bioRxiv">
        <title>Genomics, evolutionary history and diagnostics of the Alternaria alternata species group including apple and Asian pear pathotypes.</title>
        <authorList>
            <person name="Armitage A.D."/>
            <person name="Cockerton H.M."/>
            <person name="Sreenivasaprasad S."/>
            <person name="Woodhall J.W."/>
            <person name="Lane C.R."/>
            <person name="Harrison R.J."/>
            <person name="Clarkson J.P."/>
        </authorList>
    </citation>
    <scope>NUCLEOTIDE SEQUENCE [LARGE SCALE GENOMIC DNA]</scope>
    <source>
        <strain evidence="2">FERA 1177</strain>
    </source>
</reference>
<dbReference type="EMBL" id="PDXD01000005">
    <property type="protein sequence ID" value="RYN79588.1"/>
    <property type="molecule type" value="Genomic_DNA"/>
</dbReference>
<protein>
    <recommendedName>
        <fullName evidence="3">EthD domain-containing protein</fullName>
    </recommendedName>
</protein>